<protein>
    <submittedName>
        <fullName evidence="2">Uncharacterized protein</fullName>
    </submittedName>
</protein>
<dbReference type="Proteomes" id="UP001255416">
    <property type="component" value="Unassembled WGS sequence"/>
</dbReference>
<gene>
    <name evidence="2" type="ORF">QO231_00745</name>
</gene>
<evidence type="ECO:0000313" key="2">
    <source>
        <dbReference type="EMBL" id="MDU9002372.1"/>
    </source>
</evidence>
<evidence type="ECO:0000313" key="3">
    <source>
        <dbReference type="Proteomes" id="UP001255416"/>
    </source>
</evidence>
<dbReference type="RefSeq" id="WP_316772088.1">
    <property type="nucleotide sequence ID" value="NZ_JASMWN010000001.1"/>
</dbReference>
<organism evidence="2 3">
    <name type="scientific">Sedimentitalea todarodis</name>
    <dbReference type="NCBI Taxonomy" id="1631240"/>
    <lineage>
        <taxon>Bacteria</taxon>
        <taxon>Pseudomonadati</taxon>
        <taxon>Pseudomonadota</taxon>
        <taxon>Alphaproteobacteria</taxon>
        <taxon>Rhodobacterales</taxon>
        <taxon>Paracoccaceae</taxon>
        <taxon>Sedimentitalea</taxon>
    </lineage>
</organism>
<dbReference type="EMBL" id="JASMWN010000001">
    <property type="protein sequence ID" value="MDU9002372.1"/>
    <property type="molecule type" value="Genomic_DNA"/>
</dbReference>
<proteinExistence type="predicted"/>
<feature type="region of interest" description="Disordered" evidence="1">
    <location>
        <begin position="27"/>
        <end position="47"/>
    </location>
</feature>
<name>A0ABU3V877_9RHOB</name>
<reference evidence="3" key="1">
    <citation type="submission" date="2023-05" db="EMBL/GenBank/DDBJ databases">
        <title>Sedimentitalea sp. nov. JM2-8.</title>
        <authorList>
            <person name="Huang J."/>
        </authorList>
    </citation>
    <scope>NUCLEOTIDE SEQUENCE [LARGE SCALE GENOMIC DNA]</scope>
    <source>
        <strain evidence="3">KHS03</strain>
    </source>
</reference>
<keyword evidence="3" id="KW-1185">Reference proteome</keyword>
<accession>A0ABU3V877</accession>
<sequence>MGHSLFTVPCSPPVFGGSSLRAIRENPEDEHCNDTSGPTASVSGEPGLDVEDARYLASLDPRAVGAAPWKFEIAPPAEGDGAFDDHVVLLKENGGIR</sequence>
<evidence type="ECO:0000256" key="1">
    <source>
        <dbReference type="SAM" id="MobiDB-lite"/>
    </source>
</evidence>
<comment type="caution">
    <text evidence="2">The sequence shown here is derived from an EMBL/GenBank/DDBJ whole genome shotgun (WGS) entry which is preliminary data.</text>
</comment>